<reference evidence="3 4" key="1">
    <citation type="submission" date="2018-11" db="EMBL/GenBank/DDBJ databases">
        <title>Sequencing the genomes of 1000 actinobacteria strains.</title>
        <authorList>
            <person name="Klenk H.-P."/>
        </authorList>
    </citation>
    <scope>NUCLEOTIDE SEQUENCE [LARGE SCALE GENOMIC DNA]</scope>
    <source>
        <strain evidence="3 4">DSM 11294</strain>
    </source>
</reference>
<name>A0A3N2BGS5_9MICO</name>
<comment type="caution">
    <text evidence="3">The sequence shown here is derived from an EMBL/GenBank/DDBJ whole genome shotgun (WGS) entry which is preliminary data.</text>
</comment>
<keyword evidence="4" id="KW-1185">Reference proteome</keyword>
<evidence type="ECO:0000259" key="2">
    <source>
        <dbReference type="Pfam" id="PF01882"/>
    </source>
</evidence>
<dbReference type="EMBL" id="RKHK01000001">
    <property type="protein sequence ID" value="ROR74447.1"/>
    <property type="molecule type" value="Genomic_DNA"/>
</dbReference>
<feature type="transmembrane region" description="Helical" evidence="1">
    <location>
        <begin position="40"/>
        <end position="58"/>
    </location>
</feature>
<feature type="transmembrane region" description="Helical" evidence="1">
    <location>
        <begin position="16"/>
        <end position="34"/>
    </location>
</feature>
<keyword evidence="1" id="KW-0812">Transmembrane</keyword>
<gene>
    <name evidence="3" type="ORF">EDD31_2863</name>
</gene>
<sequence>MSPSSSSGVALTRRGWAVLVSGLILLAAGLALGLPELSRAGLLLTVLPPLALTLTWLMRPQADIRRTVSQDTLSQGESAEVTVGLTITGFWPQPAREVIEDVPAALGERVRFAIAPIEPRGRARAGYTVTGRHRGEYALGPATVLLSDPLGLSRGRAIPEQARPAEPVKTGFTREPVDLGSPHACVLVLPAVVPLAQLPRGLSGGSGVRPIPDQAAAFEADDVTTRTYRHGDEIRRVHWPATARRGQLIVRQEERPTRRRAVLVFDDRPGRLSPEDLEWGLSALASAGMLLAGQGHLLHLVTGARLSAGEAGQALTADQLLRLLARLGPGPRASAGLATAVQRLDGDLVVAALGANEEDGAWPWRDLVAAETGILLGLPTVRRAPFPASRLRQASAHGWRAVAADHTDRVEDAWHAALRSKPGRASTLAGAGDVAGAGTVAAAGSAEVTEVPPPGETR</sequence>
<protein>
    <submittedName>
        <fullName evidence="3">Uncharacterized protein (DUF58 family)</fullName>
    </submittedName>
</protein>
<dbReference type="InterPro" id="IPR002881">
    <property type="entry name" value="DUF58"/>
</dbReference>
<dbReference type="PANTHER" id="PTHR34351:SF1">
    <property type="entry name" value="SLR1927 PROTEIN"/>
    <property type="match status" value="1"/>
</dbReference>
<keyword evidence="1" id="KW-1133">Transmembrane helix</keyword>
<evidence type="ECO:0000256" key="1">
    <source>
        <dbReference type="SAM" id="Phobius"/>
    </source>
</evidence>
<feature type="domain" description="DUF58" evidence="2">
    <location>
        <begin position="225"/>
        <end position="266"/>
    </location>
</feature>
<accession>A0A3N2BGS5</accession>
<dbReference type="Pfam" id="PF01882">
    <property type="entry name" value="DUF58"/>
    <property type="match status" value="1"/>
</dbReference>
<evidence type="ECO:0000313" key="3">
    <source>
        <dbReference type="EMBL" id="ROR74447.1"/>
    </source>
</evidence>
<dbReference type="AlphaFoldDB" id="A0A3N2BGS5"/>
<dbReference type="Proteomes" id="UP000280668">
    <property type="component" value="Unassembled WGS sequence"/>
</dbReference>
<evidence type="ECO:0000313" key="4">
    <source>
        <dbReference type="Proteomes" id="UP000280668"/>
    </source>
</evidence>
<keyword evidence="1" id="KW-0472">Membrane</keyword>
<dbReference type="PANTHER" id="PTHR34351">
    <property type="entry name" value="SLR1927 PROTEIN-RELATED"/>
    <property type="match status" value="1"/>
</dbReference>
<proteinExistence type="predicted"/>
<organism evidence="3 4">
    <name type="scientific">Bogoriella caseilytica</name>
    <dbReference type="NCBI Taxonomy" id="56055"/>
    <lineage>
        <taxon>Bacteria</taxon>
        <taxon>Bacillati</taxon>
        <taxon>Actinomycetota</taxon>
        <taxon>Actinomycetes</taxon>
        <taxon>Micrococcales</taxon>
        <taxon>Bogoriellaceae</taxon>
        <taxon>Bogoriella</taxon>
    </lineage>
</organism>